<protein>
    <submittedName>
        <fullName evidence="1">Unannotated protein</fullName>
    </submittedName>
</protein>
<dbReference type="EMBL" id="CAEZXP010000001">
    <property type="protein sequence ID" value="CAB4686425.1"/>
    <property type="molecule type" value="Genomic_DNA"/>
</dbReference>
<sequence>MGGEVRFEVRLANGEVELADSQWGAQHVIARRVAFDVDPTRPVNVLRAEIWRLDPTRFGGRVYVETIFTAADLTSTG</sequence>
<name>A0A6J6NP09_9ZZZZ</name>
<organism evidence="1">
    <name type="scientific">freshwater metagenome</name>
    <dbReference type="NCBI Taxonomy" id="449393"/>
    <lineage>
        <taxon>unclassified sequences</taxon>
        <taxon>metagenomes</taxon>
        <taxon>ecological metagenomes</taxon>
    </lineage>
</organism>
<gene>
    <name evidence="1" type="ORF">UFOPK2399_00379</name>
</gene>
<accession>A0A6J6NP09</accession>
<dbReference type="AlphaFoldDB" id="A0A6J6NP09"/>
<reference evidence="1" key="1">
    <citation type="submission" date="2020-05" db="EMBL/GenBank/DDBJ databases">
        <authorList>
            <person name="Chiriac C."/>
            <person name="Salcher M."/>
            <person name="Ghai R."/>
            <person name="Kavagutti S V."/>
        </authorList>
    </citation>
    <scope>NUCLEOTIDE SEQUENCE</scope>
</reference>
<proteinExistence type="predicted"/>
<evidence type="ECO:0000313" key="1">
    <source>
        <dbReference type="EMBL" id="CAB4686425.1"/>
    </source>
</evidence>